<name>A0ABM9CJH5_9BACL</name>
<accession>A0ABM9CJH5</accession>
<evidence type="ECO:0000313" key="2">
    <source>
        <dbReference type="Proteomes" id="UP000838821"/>
    </source>
</evidence>
<organism evidence="1 2">
    <name type="scientific">Paenibacillus allorhizoplanae</name>
    <dbReference type="NCBI Taxonomy" id="2905648"/>
    <lineage>
        <taxon>Bacteria</taxon>
        <taxon>Bacillati</taxon>
        <taxon>Bacillota</taxon>
        <taxon>Bacilli</taxon>
        <taxon>Bacillales</taxon>
        <taxon>Paenibacillaceae</taxon>
        <taxon>Paenibacillus</taxon>
    </lineage>
</organism>
<comment type="caution">
    <text evidence="1">The sequence shown here is derived from an EMBL/GenBank/DDBJ whole genome shotgun (WGS) entry which is preliminary data.</text>
</comment>
<dbReference type="Proteomes" id="UP000838821">
    <property type="component" value="Unassembled WGS sequence"/>
</dbReference>
<reference evidence="1" key="1">
    <citation type="submission" date="2022-01" db="EMBL/GenBank/DDBJ databases">
        <authorList>
            <person name="Criscuolo A."/>
        </authorList>
    </citation>
    <scope>NUCLEOTIDE SEQUENCE</scope>
    <source>
        <strain evidence="1">CIP111891</strain>
    </source>
</reference>
<evidence type="ECO:0000313" key="1">
    <source>
        <dbReference type="EMBL" id="CAH1216002.1"/>
    </source>
</evidence>
<protein>
    <submittedName>
        <fullName evidence="1">Uncharacterized protein</fullName>
    </submittedName>
</protein>
<proteinExistence type="predicted"/>
<gene>
    <name evidence="1" type="ORF">PAECIP111891_04357</name>
</gene>
<keyword evidence="2" id="KW-1185">Reference proteome</keyword>
<dbReference type="EMBL" id="CAKMMW010000014">
    <property type="protein sequence ID" value="CAH1216002.1"/>
    <property type="molecule type" value="Genomic_DNA"/>
</dbReference>
<sequence length="69" mass="7676">MSDRVLVVGFIANQKAVFGNRKRILSYMVKKKNHQVRSLMVLLSYASVGWILKNPSSATSCSISCGTER</sequence>